<gene>
    <name evidence="2" type="ORF">AGR2A_pb10153</name>
</gene>
<sequence>MEIRERGRHAARVEGLLATDTEKAVRLMDGAQAGQGGKIANADSAVTGPKQSTEQPRRGDKPTVGHATNNPRIHTRSIARLLRPPGGERRGSPDRISGTFVSIG</sequence>
<evidence type="ECO:0000313" key="3">
    <source>
        <dbReference type="Proteomes" id="UP000191933"/>
    </source>
</evidence>
<keyword evidence="3" id="KW-1185">Reference proteome</keyword>
<accession>A0A9W5B859</accession>
<evidence type="ECO:0000256" key="1">
    <source>
        <dbReference type="SAM" id="MobiDB-lite"/>
    </source>
</evidence>
<dbReference type="EMBL" id="FBVY01000047">
    <property type="protein sequence ID" value="CUX03418.1"/>
    <property type="molecule type" value="Genomic_DNA"/>
</dbReference>
<protein>
    <submittedName>
        <fullName evidence="2">Uncharacterized protein</fullName>
    </submittedName>
</protein>
<feature type="region of interest" description="Disordered" evidence="1">
    <location>
        <begin position="29"/>
        <end position="104"/>
    </location>
</feature>
<evidence type="ECO:0000313" key="2">
    <source>
        <dbReference type="EMBL" id="CUX03418.1"/>
    </source>
</evidence>
<reference evidence="2 3" key="1">
    <citation type="submission" date="2016-01" db="EMBL/GenBank/DDBJ databases">
        <authorList>
            <person name="Regsiter A."/>
            <person name="william w."/>
        </authorList>
    </citation>
    <scope>NUCLEOTIDE SEQUENCE [LARGE SCALE GENOMIC DNA]</scope>
    <source>
        <strain evidence="2 3">CFBP 5494</strain>
    </source>
</reference>
<dbReference type="Proteomes" id="UP000191933">
    <property type="component" value="Unassembled WGS sequence"/>
</dbReference>
<name>A0A9W5B859_9HYPH</name>
<dbReference type="AlphaFoldDB" id="A0A9W5B859"/>
<proteinExistence type="predicted"/>
<organism evidence="2 3">
    <name type="scientific">Agrobacterium genomosp. 2 str. CFBP 5494</name>
    <dbReference type="NCBI Taxonomy" id="1183436"/>
    <lineage>
        <taxon>Bacteria</taxon>
        <taxon>Pseudomonadati</taxon>
        <taxon>Pseudomonadota</taxon>
        <taxon>Alphaproteobacteria</taxon>
        <taxon>Hyphomicrobiales</taxon>
        <taxon>Rhizobiaceae</taxon>
        <taxon>Rhizobium/Agrobacterium group</taxon>
        <taxon>Agrobacterium</taxon>
        <taxon>Agrobacterium tumefaciens complex</taxon>
    </lineage>
</organism>
<comment type="caution">
    <text evidence="2">The sequence shown here is derived from an EMBL/GenBank/DDBJ whole genome shotgun (WGS) entry which is preliminary data.</text>
</comment>